<dbReference type="GO" id="GO:0008270">
    <property type="term" value="F:zinc ion binding"/>
    <property type="evidence" value="ECO:0007669"/>
    <property type="project" value="InterPro"/>
</dbReference>
<sequence>MSVCESRFVKCDEHQPTCLRCQEADIRCYGYTQESAENAESAEQRKFLKLMEVCQEEMQKFGVNIQRFNNQYGVLEETVMLNTSIEAKIRTMEEIIVENEHVKGLEDLKGKELTDERNDWRDWDAQSDASTWSDDSISIGAQSGSTQSSFLHIATYTFREKLRSLIMEDADITKIYMAGLGEKSVGSEDMTRALRSRLHKLGKVLGQSSSSKQQVCAKVIRRNARDIAEAVRRKHDFEYRKMQPYRNKTAMEQEKNQYIIRRMDESCGSTTKASKFDLDSVSSGDDEDTRDTEAIVQRWLEEVEEFIWNHPSMAWMKGSLASFVVDRYTSRNSLQNLSRKSSMPELIDRWFGWIPRLKRPPIPPRAKRVSWKCMLVDFSDYASVNKHSNSCTSETSSACQCWPPQDLIGTEYTCAAGTSPGTSPAVGPNYLLHYFEHPEHLRPGQKLLIRYVHLKMGSRLAAGEDEMKAG</sequence>
<proteinExistence type="predicted"/>
<reference evidence="3 4" key="1">
    <citation type="journal article" date="2020" name="Phytopathology">
        <title>Genome Sequence Resources of Colletotrichum truncatum, C. plurivorum, C. musicola, and C. sojae: Four Species Pathogenic to Soybean (Glycine max).</title>
        <authorList>
            <person name="Rogerio F."/>
            <person name="Boufleur T.R."/>
            <person name="Ciampi-Guillardi M."/>
            <person name="Sukno S.A."/>
            <person name="Thon M.R."/>
            <person name="Massola Junior N.S."/>
            <person name="Baroncelli R."/>
        </authorList>
    </citation>
    <scope>NUCLEOTIDE SEQUENCE [LARGE SCALE GENOMIC DNA]</scope>
    <source>
        <strain evidence="3 4">LFN0009</strain>
    </source>
</reference>
<evidence type="ECO:0000313" key="4">
    <source>
        <dbReference type="Proteomes" id="UP000652219"/>
    </source>
</evidence>
<gene>
    <name evidence="3" type="ORF">CSOJ01_05237</name>
</gene>
<dbReference type="SUPFAM" id="SSF57701">
    <property type="entry name" value="Zn2/Cys6 DNA-binding domain"/>
    <property type="match status" value="1"/>
</dbReference>
<organism evidence="3 4">
    <name type="scientific">Colletotrichum sojae</name>
    <dbReference type="NCBI Taxonomy" id="2175907"/>
    <lineage>
        <taxon>Eukaryota</taxon>
        <taxon>Fungi</taxon>
        <taxon>Dikarya</taxon>
        <taxon>Ascomycota</taxon>
        <taxon>Pezizomycotina</taxon>
        <taxon>Sordariomycetes</taxon>
        <taxon>Hypocreomycetidae</taxon>
        <taxon>Glomerellales</taxon>
        <taxon>Glomerellaceae</taxon>
        <taxon>Colletotrichum</taxon>
        <taxon>Colletotrichum orchidearum species complex</taxon>
    </lineage>
</organism>
<evidence type="ECO:0000259" key="2">
    <source>
        <dbReference type="Pfam" id="PF00172"/>
    </source>
</evidence>
<evidence type="ECO:0000313" key="3">
    <source>
        <dbReference type="EMBL" id="KAF6812248.1"/>
    </source>
</evidence>
<accession>A0A8H6JFZ6</accession>
<dbReference type="EMBL" id="WIGN01000065">
    <property type="protein sequence ID" value="KAF6812248.1"/>
    <property type="molecule type" value="Genomic_DNA"/>
</dbReference>
<dbReference type="CDD" id="cd00067">
    <property type="entry name" value="GAL4"/>
    <property type="match status" value="1"/>
</dbReference>
<keyword evidence="4" id="KW-1185">Reference proteome</keyword>
<dbReference type="Proteomes" id="UP000652219">
    <property type="component" value="Unassembled WGS sequence"/>
</dbReference>
<protein>
    <recommendedName>
        <fullName evidence="2">Zn(2)-C6 fungal-type domain-containing protein</fullName>
    </recommendedName>
</protein>
<comment type="caution">
    <text evidence="3">The sequence shown here is derived from an EMBL/GenBank/DDBJ whole genome shotgun (WGS) entry which is preliminary data.</text>
</comment>
<dbReference type="InterPro" id="IPR036864">
    <property type="entry name" value="Zn2-C6_fun-type_DNA-bd_sf"/>
</dbReference>
<dbReference type="Pfam" id="PF00172">
    <property type="entry name" value="Zn_clus"/>
    <property type="match status" value="1"/>
</dbReference>
<evidence type="ECO:0000256" key="1">
    <source>
        <dbReference type="ARBA" id="ARBA00023242"/>
    </source>
</evidence>
<dbReference type="AlphaFoldDB" id="A0A8H6JFZ6"/>
<dbReference type="InterPro" id="IPR001138">
    <property type="entry name" value="Zn2Cys6_DnaBD"/>
</dbReference>
<feature type="domain" description="Zn(2)-C6 fungal-type" evidence="2">
    <location>
        <begin position="4"/>
        <end position="35"/>
    </location>
</feature>
<dbReference type="GO" id="GO:0000981">
    <property type="term" value="F:DNA-binding transcription factor activity, RNA polymerase II-specific"/>
    <property type="evidence" value="ECO:0007669"/>
    <property type="project" value="InterPro"/>
</dbReference>
<keyword evidence="1" id="KW-0539">Nucleus</keyword>
<name>A0A8H6JFZ6_9PEZI</name>